<dbReference type="PANTHER" id="PTHR11071">
    <property type="entry name" value="PEPTIDYL-PROLYL CIS-TRANS ISOMERASE"/>
    <property type="match status" value="1"/>
</dbReference>
<feature type="compositionally biased region" description="Polar residues" evidence="5">
    <location>
        <begin position="475"/>
        <end position="504"/>
    </location>
</feature>
<feature type="compositionally biased region" description="Low complexity" evidence="5">
    <location>
        <begin position="708"/>
        <end position="724"/>
    </location>
</feature>
<dbReference type="GO" id="GO:0003755">
    <property type="term" value="F:peptidyl-prolyl cis-trans isomerase activity"/>
    <property type="evidence" value="ECO:0007669"/>
    <property type="project" value="UniProtKB-KW"/>
</dbReference>
<dbReference type="InterPro" id="IPR020892">
    <property type="entry name" value="Cyclophilin-type_PPIase_CS"/>
</dbReference>
<feature type="compositionally biased region" description="Polar residues" evidence="5">
    <location>
        <begin position="547"/>
        <end position="559"/>
    </location>
</feature>
<feature type="compositionally biased region" description="Low complexity" evidence="5">
    <location>
        <begin position="1494"/>
        <end position="1506"/>
    </location>
</feature>
<proteinExistence type="evidence at transcript level"/>
<dbReference type="Pfam" id="PF00160">
    <property type="entry name" value="Pro_isomerase"/>
    <property type="match status" value="1"/>
</dbReference>
<protein>
    <recommendedName>
        <fullName evidence="2">peptidylprolyl isomerase</fullName>
        <ecNumber evidence="2">5.2.1.8</ecNumber>
    </recommendedName>
</protein>
<feature type="domain" description="PPIase cyclophilin-type" evidence="6">
    <location>
        <begin position="10"/>
        <end position="175"/>
    </location>
</feature>
<dbReference type="EC" id="5.2.1.8" evidence="2"/>
<feature type="compositionally biased region" description="Basic and acidic residues" evidence="5">
    <location>
        <begin position="826"/>
        <end position="861"/>
    </location>
</feature>
<feature type="region of interest" description="Disordered" evidence="5">
    <location>
        <begin position="1129"/>
        <end position="1177"/>
    </location>
</feature>
<feature type="compositionally biased region" description="Basic and acidic residues" evidence="5">
    <location>
        <begin position="271"/>
        <end position="285"/>
    </location>
</feature>
<feature type="compositionally biased region" description="Low complexity" evidence="5">
    <location>
        <begin position="1344"/>
        <end position="1371"/>
    </location>
</feature>
<name>A0A6F9DMX9_9ASCI</name>
<feature type="compositionally biased region" description="Basic residues" evidence="5">
    <location>
        <begin position="449"/>
        <end position="462"/>
    </location>
</feature>
<dbReference type="GO" id="GO:0016018">
    <property type="term" value="F:cyclosporin A binding"/>
    <property type="evidence" value="ECO:0007669"/>
    <property type="project" value="TreeGrafter"/>
</dbReference>
<dbReference type="Gene3D" id="2.40.100.10">
    <property type="entry name" value="Cyclophilin-like"/>
    <property type="match status" value="1"/>
</dbReference>
<evidence type="ECO:0000256" key="4">
    <source>
        <dbReference type="ARBA" id="ARBA00023235"/>
    </source>
</evidence>
<evidence type="ECO:0000313" key="7">
    <source>
        <dbReference type="EMBL" id="CAB3264346.1"/>
    </source>
</evidence>
<dbReference type="CDD" id="cd01926">
    <property type="entry name" value="cyclophilin_ABH_like"/>
    <property type="match status" value="1"/>
</dbReference>
<feature type="region of interest" description="Disordered" evidence="5">
    <location>
        <begin position="971"/>
        <end position="1079"/>
    </location>
</feature>
<feature type="compositionally biased region" description="Basic and acidic residues" evidence="5">
    <location>
        <begin position="1442"/>
        <end position="1458"/>
    </location>
</feature>
<dbReference type="InterPro" id="IPR029000">
    <property type="entry name" value="Cyclophilin-like_dom_sf"/>
</dbReference>
<dbReference type="PRINTS" id="PR00153">
    <property type="entry name" value="CSAPPISMRASE"/>
</dbReference>
<feature type="region of interest" description="Disordered" evidence="5">
    <location>
        <begin position="180"/>
        <end position="931"/>
    </location>
</feature>
<feature type="compositionally biased region" description="Basic and acidic residues" evidence="5">
    <location>
        <begin position="392"/>
        <end position="408"/>
    </location>
</feature>
<feature type="compositionally biased region" description="Basic and acidic residues" evidence="5">
    <location>
        <begin position="463"/>
        <end position="473"/>
    </location>
</feature>
<feature type="compositionally biased region" description="Basic residues" evidence="5">
    <location>
        <begin position="1404"/>
        <end position="1415"/>
    </location>
</feature>
<reference evidence="7" key="1">
    <citation type="submission" date="2020-04" db="EMBL/GenBank/DDBJ databases">
        <authorList>
            <person name="Neveu A P."/>
        </authorList>
    </citation>
    <scope>NUCLEOTIDE SEQUENCE</scope>
    <source>
        <tissue evidence="7">Whole embryo</tissue>
    </source>
</reference>
<evidence type="ECO:0000259" key="6">
    <source>
        <dbReference type="PROSITE" id="PS50072"/>
    </source>
</evidence>
<keyword evidence="3" id="KW-0697">Rotamase</keyword>
<feature type="compositionally biased region" description="Basic and acidic residues" evidence="5">
    <location>
        <begin position="1155"/>
        <end position="1167"/>
    </location>
</feature>
<dbReference type="GO" id="GO:0005739">
    <property type="term" value="C:mitochondrion"/>
    <property type="evidence" value="ECO:0007669"/>
    <property type="project" value="TreeGrafter"/>
</dbReference>
<evidence type="ECO:0000256" key="2">
    <source>
        <dbReference type="ARBA" id="ARBA00013194"/>
    </source>
</evidence>
<dbReference type="PANTHER" id="PTHR11071:SF565">
    <property type="entry name" value="MOCA-CYP, ISOFORM A"/>
    <property type="match status" value="1"/>
</dbReference>
<feature type="compositionally biased region" description="Basic residues" evidence="5">
    <location>
        <begin position="213"/>
        <end position="235"/>
    </location>
</feature>
<evidence type="ECO:0000256" key="1">
    <source>
        <dbReference type="ARBA" id="ARBA00000971"/>
    </source>
</evidence>
<organism evidence="7">
    <name type="scientific">Phallusia mammillata</name>
    <dbReference type="NCBI Taxonomy" id="59560"/>
    <lineage>
        <taxon>Eukaryota</taxon>
        <taxon>Metazoa</taxon>
        <taxon>Chordata</taxon>
        <taxon>Tunicata</taxon>
        <taxon>Ascidiacea</taxon>
        <taxon>Phlebobranchia</taxon>
        <taxon>Ascidiidae</taxon>
        <taxon>Phallusia</taxon>
    </lineage>
</organism>
<feature type="compositionally biased region" description="Basic and acidic residues" evidence="5">
    <location>
        <begin position="330"/>
        <end position="364"/>
    </location>
</feature>
<feature type="region of interest" description="Disordered" evidence="5">
    <location>
        <begin position="1242"/>
        <end position="1277"/>
    </location>
</feature>
<gene>
    <name evidence="7" type="primary">Nktr-003</name>
</gene>
<dbReference type="PROSITE" id="PS50072">
    <property type="entry name" value="CSA_PPIASE_2"/>
    <property type="match status" value="1"/>
</dbReference>
<feature type="compositionally biased region" description="Basic residues" evidence="5">
    <location>
        <begin position="292"/>
        <end position="329"/>
    </location>
</feature>
<feature type="compositionally biased region" description="Low complexity" evidence="5">
    <location>
        <begin position="735"/>
        <end position="752"/>
    </location>
</feature>
<feature type="compositionally biased region" description="Basic and acidic residues" evidence="5">
    <location>
        <begin position="638"/>
        <end position="650"/>
    </location>
</feature>
<feature type="compositionally biased region" description="Basic residues" evidence="5">
    <location>
        <begin position="775"/>
        <end position="789"/>
    </location>
</feature>
<feature type="region of interest" description="Disordered" evidence="5">
    <location>
        <begin position="1307"/>
        <end position="1506"/>
    </location>
</feature>
<feature type="compositionally biased region" description="Low complexity" evidence="5">
    <location>
        <begin position="1416"/>
        <end position="1441"/>
    </location>
</feature>
<feature type="compositionally biased region" description="Basic and acidic residues" evidence="5">
    <location>
        <begin position="1040"/>
        <end position="1054"/>
    </location>
</feature>
<keyword evidence="4 7" id="KW-0413">Isomerase</keyword>
<dbReference type="PROSITE" id="PS00170">
    <property type="entry name" value="CSA_PPIASE_1"/>
    <property type="match status" value="1"/>
</dbReference>
<evidence type="ECO:0000256" key="5">
    <source>
        <dbReference type="SAM" id="MobiDB-lite"/>
    </source>
</evidence>
<feature type="compositionally biased region" description="Basic residues" evidence="5">
    <location>
        <begin position="1138"/>
        <end position="1154"/>
    </location>
</feature>
<comment type="catalytic activity">
    <reaction evidence="1">
        <text>[protein]-peptidylproline (omega=180) = [protein]-peptidylproline (omega=0)</text>
        <dbReference type="Rhea" id="RHEA:16237"/>
        <dbReference type="Rhea" id="RHEA-COMP:10747"/>
        <dbReference type="Rhea" id="RHEA-COMP:10748"/>
        <dbReference type="ChEBI" id="CHEBI:83833"/>
        <dbReference type="ChEBI" id="CHEBI:83834"/>
        <dbReference type="EC" id="5.2.1.8"/>
    </reaction>
</comment>
<dbReference type="EMBL" id="LR788484">
    <property type="protein sequence ID" value="CAB3264346.1"/>
    <property type="molecule type" value="mRNA"/>
</dbReference>
<evidence type="ECO:0000256" key="3">
    <source>
        <dbReference type="ARBA" id="ARBA00023110"/>
    </source>
</evidence>
<feature type="compositionally biased region" description="Low complexity" evidence="5">
    <location>
        <begin position="194"/>
        <end position="204"/>
    </location>
</feature>
<dbReference type="InterPro" id="IPR002130">
    <property type="entry name" value="Cyclophilin-type_PPIase_dom"/>
</dbReference>
<feature type="compositionally biased region" description="Low complexity" evidence="5">
    <location>
        <begin position="1168"/>
        <end position="1177"/>
    </location>
</feature>
<dbReference type="FunFam" id="2.40.100.10:FF:000005">
    <property type="entry name" value="Peptidyl-prolyl cis-trans isomerase G"/>
    <property type="match status" value="1"/>
</dbReference>
<dbReference type="GO" id="GO:0006457">
    <property type="term" value="P:protein folding"/>
    <property type="evidence" value="ECO:0007669"/>
    <property type="project" value="InterPro"/>
</dbReference>
<accession>A0A6F9DMX9</accession>
<sequence>MKAKHNPRVFFDIDIDAQPAGRIVFELFADKCPKTCENFRCLCTGEKGEGATTGKPLHYKGVIFHRVIHDFMLQGGDFSEGNGRGGESIYGGYFDDECFKINHDKPFLLSMANRGKNTNGSQFFITTQVAPHLDGKHVVFGRVVGGEAVVKQVESQKTDTNSKPLKECKISHCGELVLASKQKKQKKQKESVSTDDSAQSSAAESDSEDEKTKKKKKKRKHKKEKKKHKKKHKKAKESEDEPGETEPTPYSSITPEEVPEIPENKFLQRSTPHETSDVTPDDRKSRQWTTRSGRKIKGRGALRYRTPPRSRSRSRSPRYRGRFGSRSRRDRTGSETPPHWREAERGQRRMENQKKSSGDEETGRWRQTSPSAMDKDRRKYKSWQSDDEISDNDNRLDGRWSDGHDTPKKKSRQSKATSFVSKDDASQGLGDDYFGPAPSHTPMSVTPVKTKRKKKNKHKKKRSSEDKMKKELLPSENTETVLKSSFNVESKNGEIQTNASTESQPPEKTETSVDVVKSEMSPSAMLKSKWDSSESDMPEDGLESKDGNMSTGVSNTPTLSPDGGKVLSGVVGMEKLLALKSKHLKRKRKKSKQEKSKSKDKNRKKNSKATTSDKEIRSPVTKRHRSQKKQTYTGSGKDGLKEFDKQDPQKTKSSSRSKRKSSERSDNFEWNRKRSYSSRSTSSRSSYSTHRKRSDSSGSFDSEHSRSRSAYSSKNSISSRSNRSGSKHHTDSSRTSRSNSMSSNASSRSSGSVQNVQTKPVLDMFDSSPTFCHIKQTKHKAFKQKKSREKKNEAARSKKGKKNKEDKVLSWQPPLEFGEEEEADEIVLKKDRSKQTVKEKESSLADVPDKEDMQFEHKDNSPMEVSDQPEWPFSSQNTDEPSPENHQRTRPYEFSSSNSIPNTDPPVEIPNAVSPEAQNNKSPDIDDIDRMLSLGEEPVALKSNRSKLELRKRISLLQKVGLKQNLKKAIAANTSSKPKEKTEVNNNEVIGTKKNSAKDTSGQVQEVKVLTNSNPEAQTMQTGFGFMPKFQPKQEAPSSVKEEPMEVSPVRDVHGIWSDEDTDNLHRGDQSKTNSATKVCKVAKESVGEQVTDVKDEIESEDDGELLVHGSAPAAKKPIVFNIKLATPQPETIPIGSKPKKKKSKKHKKQKSNKPSHEKTEPEKQLEQPKAVATTAAAAAVQSAPTVTQQAQTSMTNAMYMRQQMSMYQQQQQQYYHPMYQQYMHPYHMQYSMHNPYMHYGTRPPPLPSGGQEYNPPMPVNQDPPPLPAEDERPPEPIADAKRLNDAVMAAMLSTDLTDEKLKKIFNSSNEEPPLPSPASSRTPTPVRNRRRKDKKRSRRRRSSSASSYSSSRSRSYRSGSDSSDDSSYSRGRSRRRKHKRRSGRSRSYSDRSRSSSYYSSGRSRSRTSRRHRSRSFSYDSSTSSTSLSSRDRSSSWSTGSDLDRPCRHYRRQQERMRGHSAKSSNHHSSSESDARSWSSRSPGRSRRRDSRSWSRSVSRSSYYSD</sequence>
<feature type="compositionally biased region" description="Pro residues" evidence="5">
    <location>
        <begin position="1256"/>
        <end position="1268"/>
    </location>
</feature>
<feature type="compositionally biased region" description="Basic residues" evidence="5">
    <location>
        <begin position="580"/>
        <end position="592"/>
    </location>
</feature>
<feature type="compositionally biased region" description="Basic and acidic residues" evidence="5">
    <location>
        <begin position="660"/>
        <end position="672"/>
    </location>
</feature>
<dbReference type="SUPFAM" id="SSF50891">
    <property type="entry name" value="Cyclophilin-like"/>
    <property type="match status" value="1"/>
</dbReference>
<feature type="compositionally biased region" description="Basic residues" evidence="5">
    <location>
        <begin position="1328"/>
        <end position="1343"/>
    </location>
</feature>
<feature type="compositionally biased region" description="Basic residues" evidence="5">
    <location>
        <begin position="1372"/>
        <end position="1385"/>
    </location>
</feature>
<feature type="compositionally biased region" description="Polar residues" evidence="5">
    <location>
        <begin position="998"/>
        <end position="1022"/>
    </location>
</feature>
<feature type="compositionally biased region" description="Low complexity" evidence="5">
    <location>
        <begin position="677"/>
        <end position="688"/>
    </location>
</feature>